<evidence type="ECO:0000313" key="2">
    <source>
        <dbReference type="Proteomes" id="UP000243904"/>
    </source>
</evidence>
<gene>
    <name evidence="1" type="ORF">SAMN05444158_7514</name>
</gene>
<proteinExistence type="predicted"/>
<dbReference type="Proteomes" id="UP000243904">
    <property type="component" value="Chromosome I"/>
</dbReference>
<reference evidence="2" key="1">
    <citation type="submission" date="2016-10" db="EMBL/GenBank/DDBJ databases">
        <authorList>
            <person name="Varghese N."/>
            <person name="Submissions S."/>
        </authorList>
    </citation>
    <scope>NUCLEOTIDE SEQUENCE [LARGE SCALE GENOMIC DNA]</scope>
    <source>
        <strain evidence="2">GAS369</strain>
    </source>
</reference>
<accession>A0A1H2BST8</accession>
<organism evidence="1 2">
    <name type="scientific">Bradyrhizobium canariense</name>
    <dbReference type="NCBI Taxonomy" id="255045"/>
    <lineage>
        <taxon>Bacteria</taxon>
        <taxon>Pseudomonadati</taxon>
        <taxon>Pseudomonadota</taxon>
        <taxon>Alphaproteobacteria</taxon>
        <taxon>Hyphomicrobiales</taxon>
        <taxon>Nitrobacteraceae</taxon>
        <taxon>Bradyrhizobium</taxon>
    </lineage>
</organism>
<protein>
    <submittedName>
        <fullName evidence="1">Uncharacterized protein</fullName>
    </submittedName>
</protein>
<name>A0A1H2BST8_9BRAD</name>
<sequence length="137" mass="14936">MGDKKAETTVSHLLSIADGASVGLSAAAVDALNQSKSEMLGSSHSSRYDAASNRCYIRLYEHKRNGEFETEIHSVYDAQTDDLLAFARRVNGKETGYVFDVHKGPWIPPANCTSCTVGVGWDAAISYMDEIMTGQRN</sequence>
<dbReference type="AlphaFoldDB" id="A0A1H2BST8"/>
<keyword evidence="2" id="KW-1185">Reference proteome</keyword>
<evidence type="ECO:0000313" key="1">
    <source>
        <dbReference type="EMBL" id="SDT61430.1"/>
    </source>
</evidence>
<dbReference type="EMBL" id="LT629750">
    <property type="protein sequence ID" value="SDT61430.1"/>
    <property type="molecule type" value="Genomic_DNA"/>
</dbReference>